<dbReference type="InterPro" id="IPR029058">
    <property type="entry name" value="AB_hydrolase_fold"/>
</dbReference>
<dbReference type="GO" id="GO:0016042">
    <property type="term" value="P:lipid catabolic process"/>
    <property type="evidence" value="ECO:0007669"/>
    <property type="project" value="TreeGrafter"/>
</dbReference>
<evidence type="ECO:0000256" key="3">
    <source>
        <dbReference type="ARBA" id="ARBA00022525"/>
    </source>
</evidence>
<dbReference type="EMBL" id="CAJPIZ010045753">
    <property type="protein sequence ID" value="CAG2122257.1"/>
    <property type="molecule type" value="Genomic_DNA"/>
</dbReference>
<comment type="similarity">
    <text evidence="2 4">Belongs to the AB hydrolase superfamily. Lipase family.</text>
</comment>
<gene>
    <name evidence="6" type="ORF">OSB1V03_LOCUS22203</name>
</gene>
<dbReference type="Proteomes" id="UP000759131">
    <property type="component" value="Unassembled WGS sequence"/>
</dbReference>
<evidence type="ECO:0000256" key="4">
    <source>
        <dbReference type="RuleBase" id="RU004262"/>
    </source>
</evidence>
<comment type="subcellular location">
    <subcellularLocation>
        <location evidence="1">Secreted</location>
    </subcellularLocation>
</comment>
<keyword evidence="3" id="KW-0964">Secreted</keyword>
<dbReference type="PRINTS" id="PR00821">
    <property type="entry name" value="TAGLIPASE"/>
</dbReference>
<evidence type="ECO:0000313" key="6">
    <source>
        <dbReference type="EMBL" id="CAD7649004.1"/>
    </source>
</evidence>
<accession>A0A7R9LW27</accession>
<feature type="domain" description="Lipase" evidence="5">
    <location>
        <begin position="9"/>
        <end position="180"/>
    </location>
</feature>
<dbReference type="SUPFAM" id="SSF53474">
    <property type="entry name" value="alpha/beta-Hydrolases"/>
    <property type="match status" value="1"/>
</dbReference>
<organism evidence="6">
    <name type="scientific">Medioppia subpectinata</name>
    <dbReference type="NCBI Taxonomy" id="1979941"/>
    <lineage>
        <taxon>Eukaryota</taxon>
        <taxon>Metazoa</taxon>
        <taxon>Ecdysozoa</taxon>
        <taxon>Arthropoda</taxon>
        <taxon>Chelicerata</taxon>
        <taxon>Arachnida</taxon>
        <taxon>Acari</taxon>
        <taxon>Acariformes</taxon>
        <taxon>Sarcoptiformes</taxon>
        <taxon>Oribatida</taxon>
        <taxon>Brachypylina</taxon>
        <taxon>Oppioidea</taxon>
        <taxon>Oppiidae</taxon>
        <taxon>Medioppia</taxon>
    </lineage>
</organism>
<evidence type="ECO:0000313" key="7">
    <source>
        <dbReference type="Proteomes" id="UP000759131"/>
    </source>
</evidence>
<dbReference type="GO" id="GO:0016298">
    <property type="term" value="F:lipase activity"/>
    <property type="evidence" value="ECO:0007669"/>
    <property type="project" value="InterPro"/>
</dbReference>
<evidence type="ECO:0000256" key="1">
    <source>
        <dbReference type="ARBA" id="ARBA00004613"/>
    </source>
</evidence>
<dbReference type="AlphaFoldDB" id="A0A7R9LW27"/>
<evidence type="ECO:0000259" key="5">
    <source>
        <dbReference type="Pfam" id="PF00151"/>
    </source>
</evidence>
<dbReference type="GO" id="GO:0005615">
    <property type="term" value="C:extracellular space"/>
    <property type="evidence" value="ECO:0007669"/>
    <property type="project" value="TreeGrafter"/>
</dbReference>
<evidence type="ECO:0000256" key="2">
    <source>
        <dbReference type="ARBA" id="ARBA00010701"/>
    </source>
</evidence>
<feature type="non-terminal residue" evidence="6">
    <location>
        <position position="180"/>
    </location>
</feature>
<dbReference type="PANTHER" id="PTHR11610">
    <property type="entry name" value="LIPASE"/>
    <property type="match status" value="1"/>
</dbReference>
<name>A0A7R9LW27_9ACAR</name>
<reference evidence="6" key="1">
    <citation type="submission" date="2020-11" db="EMBL/GenBank/DDBJ databases">
        <authorList>
            <person name="Tran Van P."/>
        </authorList>
    </citation>
    <scope>NUCLEOTIDE SEQUENCE</scope>
</reference>
<dbReference type="Gene3D" id="3.40.50.1820">
    <property type="entry name" value="alpha/beta hydrolase"/>
    <property type="match status" value="1"/>
</dbReference>
<dbReference type="EMBL" id="OC900328">
    <property type="protein sequence ID" value="CAD7649004.1"/>
    <property type="molecule type" value="Genomic_DNA"/>
</dbReference>
<protein>
    <recommendedName>
        <fullName evidence="5">Lipase domain-containing protein</fullName>
    </recommendedName>
</protein>
<dbReference type="PANTHER" id="PTHR11610:SF190">
    <property type="entry name" value="VITELLOGENIN-3-LIKE PROTEIN"/>
    <property type="match status" value="1"/>
</dbReference>
<dbReference type="Pfam" id="PF00151">
    <property type="entry name" value="Lipase"/>
    <property type="match status" value="1"/>
</dbReference>
<dbReference type="InterPro" id="IPR000734">
    <property type="entry name" value="TAG_lipase"/>
</dbReference>
<dbReference type="OrthoDB" id="199913at2759"/>
<proteinExistence type="inferred from homology"/>
<sequence length="180" mass="19796">MDDMKDLFFDQNYNKYNIILVAWGKGAKISSYYLAAANTQVVGGLVAYFINRLCEIYNIKNDKFSLIGHSLGAHVMGQAGRRLYNPRVARITGLDPAGPGFRDDARRLNRNDASLVVILHTDISEYTITEGLGQPLHSGHVDFFPNGGKLQPGCASSRGILNAIKAIRADEQLSCSHLRA</sequence>
<keyword evidence="7" id="KW-1185">Reference proteome</keyword>
<dbReference type="InterPro" id="IPR013818">
    <property type="entry name" value="Lipase"/>
</dbReference>